<dbReference type="SUPFAM" id="SSF55136">
    <property type="entry name" value="Probable bacterial effector-binding domain"/>
    <property type="match status" value="1"/>
</dbReference>
<dbReference type="Proteomes" id="UP000288388">
    <property type="component" value="Unassembled WGS sequence"/>
</dbReference>
<evidence type="ECO:0000256" key="4">
    <source>
        <dbReference type="ARBA" id="ARBA00023163"/>
    </source>
</evidence>
<feature type="coiled-coil region" evidence="5">
    <location>
        <begin position="78"/>
        <end position="105"/>
    </location>
</feature>
<dbReference type="Proteomes" id="UP001260773">
    <property type="component" value="Unassembled WGS sequence"/>
</dbReference>
<keyword evidence="2" id="KW-0805">Transcription regulation</keyword>
<evidence type="ECO:0000313" key="8">
    <source>
        <dbReference type="EMBL" id="RVU94073.1"/>
    </source>
</evidence>
<proteinExistence type="predicted"/>
<dbReference type="RefSeq" id="WP_048719794.1">
    <property type="nucleotide sequence ID" value="NZ_JADPDV010000056.1"/>
</dbReference>
<feature type="domain" description="HTH merR-type" evidence="6">
    <location>
        <begin position="4"/>
        <end position="74"/>
    </location>
</feature>
<dbReference type="InterPro" id="IPR011256">
    <property type="entry name" value="Reg_factor_effector_dom_sf"/>
</dbReference>
<dbReference type="SMART" id="SM00422">
    <property type="entry name" value="HTH_MERR"/>
    <property type="match status" value="1"/>
</dbReference>
<keyword evidence="4" id="KW-0804">Transcription</keyword>
<sequence>MFSKMKIGHFAQYNNISVQTLRYYEQIDLLHPAYIDAESNYRYYHINQSAAVDNIQFLKQFNFSLEEIKHIMNDTAGLAELSQTVEKKKAELLELRAALDQQLEDIDSFQAGALIFQEKQGQTEIEVEHFPPRPILTYTIDKNIYEMTEVEYEFYLREFKNHIGQLNMPIGRFNRVGTIMPRPDFLAENFVSKELFIFTPSHFKQLKTLRGGLYATFYCHSFKEELPALSKFRAALQQQNYQIVGDYVCEVVYEKNKTDAMNRTMFIRMQIPVKKRSENFWQISSSK</sequence>
<dbReference type="SUPFAM" id="SSF46955">
    <property type="entry name" value="Putative DNA-binding domain"/>
    <property type="match status" value="1"/>
</dbReference>
<reference evidence="8 9" key="1">
    <citation type="submission" date="2018-12" db="EMBL/GenBank/DDBJ databases">
        <title>A novel vanA-carrying plasmid in a clinical isolate of Enterococcus avium.</title>
        <authorList>
            <person name="Bernasconi O.J."/>
            <person name="Luzzaro F."/>
            <person name="Endimiani A."/>
        </authorList>
    </citation>
    <scope>NUCLEOTIDE SEQUENCE [LARGE SCALE GENOMIC DNA]</scope>
    <source>
        <strain evidence="8 9">LC0559/18</strain>
    </source>
</reference>
<dbReference type="InterPro" id="IPR009061">
    <property type="entry name" value="DNA-bd_dom_put_sf"/>
</dbReference>
<dbReference type="GO" id="GO:0003700">
    <property type="term" value="F:DNA-binding transcription factor activity"/>
    <property type="evidence" value="ECO:0007669"/>
    <property type="project" value="InterPro"/>
</dbReference>
<keyword evidence="5" id="KW-0175">Coiled coil</keyword>
<dbReference type="Pfam" id="PF13411">
    <property type="entry name" value="MerR_1"/>
    <property type="match status" value="1"/>
</dbReference>
<dbReference type="EMBL" id="RYZS01000001">
    <property type="protein sequence ID" value="RVU94073.1"/>
    <property type="molecule type" value="Genomic_DNA"/>
</dbReference>
<accession>A0A437UKC2</accession>
<comment type="caution">
    <text evidence="8">The sequence shown here is derived from an EMBL/GenBank/DDBJ whole genome shotgun (WGS) entry which is preliminary data.</text>
</comment>
<evidence type="ECO:0000256" key="2">
    <source>
        <dbReference type="ARBA" id="ARBA00023015"/>
    </source>
</evidence>
<dbReference type="GO" id="GO:0003677">
    <property type="term" value="F:DNA binding"/>
    <property type="evidence" value="ECO:0007669"/>
    <property type="project" value="UniProtKB-KW"/>
</dbReference>
<evidence type="ECO:0000313" key="7">
    <source>
        <dbReference type="EMBL" id="MDT2400990.1"/>
    </source>
</evidence>
<keyword evidence="1" id="KW-0678">Repressor</keyword>
<dbReference type="Gene3D" id="1.10.1660.10">
    <property type="match status" value="1"/>
</dbReference>
<evidence type="ECO:0000259" key="6">
    <source>
        <dbReference type="PROSITE" id="PS50937"/>
    </source>
</evidence>
<dbReference type="PANTHER" id="PTHR30204">
    <property type="entry name" value="REDOX-CYCLING DRUG-SENSING TRANSCRIPTIONAL ACTIVATOR SOXR"/>
    <property type="match status" value="1"/>
</dbReference>
<dbReference type="EMBL" id="JARPWH010000002">
    <property type="protein sequence ID" value="MDT2400990.1"/>
    <property type="molecule type" value="Genomic_DNA"/>
</dbReference>
<dbReference type="PROSITE" id="PS50937">
    <property type="entry name" value="HTH_MERR_2"/>
    <property type="match status" value="1"/>
</dbReference>
<keyword evidence="3" id="KW-0238">DNA-binding</keyword>
<gene>
    <name evidence="8" type="ORF">EK398_03885</name>
    <name evidence="7" type="ORF">P7D43_01285</name>
</gene>
<evidence type="ECO:0000313" key="9">
    <source>
        <dbReference type="Proteomes" id="UP000288388"/>
    </source>
</evidence>
<evidence type="ECO:0000256" key="3">
    <source>
        <dbReference type="ARBA" id="ARBA00023125"/>
    </source>
</evidence>
<dbReference type="PANTHER" id="PTHR30204:SF69">
    <property type="entry name" value="MERR-FAMILY TRANSCRIPTIONAL REGULATOR"/>
    <property type="match status" value="1"/>
</dbReference>
<dbReference type="AlphaFoldDB" id="A0A437UKC2"/>
<reference evidence="7" key="2">
    <citation type="submission" date="2023-03" db="EMBL/GenBank/DDBJ databases">
        <authorList>
            <person name="Shen W."/>
            <person name="Cai J."/>
        </authorList>
    </citation>
    <scope>NUCLEOTIDE SEQUENCE</scope>
    <source>
        <strain evidence="7">P33-2</strain>
    </source>
</reference>
<evidence type="ECO:0000256" key="1">
    <source>
        <dbReference type="ARBA" id="ARBA00022491"/>
    </source>
</evidence>
<evidence type="ECO:0000256" key="5">
    <source>
        <dbReference type="SAM" id="Coils"/>
    </source>
</evidence>
<organism evidence="8 9">
    <name type="scientific">Enterococcus avium</name>
    <name type="common">Streptococcus avium</name>
    <dbReference type="NCBI Taxonomy" id="33945"/>
    <lineage>
        <taxon>Bacteria</taxon>
        <taxon>Bacillati</taxon>
        <taxon>Bacillota</taxon>
        <taxon>Bacilli</taxon>
        <taxon>Lactobacillales</taxon>
        <taxon>Enterococcaceae</taxon>
        <taxon>Enterococcus</taxon>
    </lineage>
</organism>
<protein>
    <submittedName>
        <fullName evidence="8">MerR family transcriptional regulator</fullName>
    </submittedName>
</protein>
<dbReference type="InterPro" id="IPR000551">
    <property type="entry name" value="MerR-type_HTH_dom"/>
</dbReference>
<name>A0A437UKC2_ENTAV</name>
<dbReference type="InterPro" id="IPR047057">
    <property type="entry name" value="MerR_fam"/>
</dbReference>